<name>A0A7Y0EEE1_9CLOT</name>
<gene>
    <name evidence="2" type="ORF">HBE96_04575</name>
</gene>
<dbReference type="PROSITE" id="PS51186">
    <property type="entry name" value="GNAT"/>
    <property type="match status" value="1"/>
</dbReference>
<dbReference type="Gene3D" id="3.40.630.30">
    <property type="match status" value="1"/>
</dbReference>
<dbReference type="InterPro" id="IPR016181">
    <property type="entry name" value="Acyl_CoA_acyltransferase"/>
</dbReference>
<reference evidence="2 3" key="1">
    <citation type="submission" date="2020-06" db="EMBL/GenBank/DDBJ databases">
        <title>Complete Genome Sequence of Clostridium muelleri sp. nov. P21T, an Acid-Alcohol Producing Acetogen Isolated from Old Hay.</title>
        <authorList>
            <person name="Duncan K.E."/>
            <person name="Tanner R.S."/>
        </authorList>
    </citation>
    <scope>NUCLEOTIDE SEQUENCE [LARGE SCALE GENOMIC DNA]</scope>
    <source>
        <strain evidence="2 3">P21</strain>
    </source>
</reference>
<organism evidence="2 3">
    <name type="scientific">Clostridium muellerianum</name>
    <dbReference type="NCBI Taxonomy" id="2716538"/>
    <lineage>
        <taxon>Bacteria</taxon>
        <taxon>Bacillati</taxon>
        <taxon>Bacillota</taxon>
        <taxon>Clostridia</taxon>
        <taxon>Eubacteriales</taxon>
        <taxon>Clostridiaceae</taxon>
        <taxon>Clostridium</taxon>
    </lineage>
</organism>
<dbReference type="SUPFAM" id="SSF55729">
    <property type="entry name" value="Acyl-CoA N-acyltransferases (Nat)"/>
    <property type="match status" value="1"/>
</dbReference>
<proteinExistence type="predicted"/>
<evidence type="ECO:0000259" key="1">
    <source>
        <dbReference type="PROSITE" id="PS51186"/>
    </source>
</evidence>
<evidence type="ECO:0000313" key="3">
    <source>
        <dbReference type="Proteomes" id="UP000537131"/>
    </source>
</evidence>
<dbReference type="Pfam" id="PF00583">
    <property type="entry name" value="Acetyltransf_1"/>
    <property type="match status" value="1"/>
</dbReference>
<dbReference type="AlphaFoldDB" id="A0A7Y0EEE1"/>
<accession>A0A7Y0EEE1</accession>
<dbReference type="InterPro" id="IPR000182">
    <property type="entry name" value="GNAT_dom"/>
</dbReference>
<protein>
    <submittedName>
        <fullName evidence="2">GNAT family N-acetyltransferase</fullName>
    </submittedName>
</protein>
<dbReference type="GO" id="GO:0016747">
    <property type="term" value="F:acyltransferase activity, transferring groups other than amino-acyl groups"/>
    <property type="evidence" value="ECO:0007669"/>
    <property type="project" value="InterPro"/>
</dbReference>
<keyword evidence="3" id="KW-1185">Reference proteome</keyword>
<keyword evidence="2" id="KW-0808">Transferase</keyword>
<dbReference type="Proteomes" id="UP000537131">
    <property type="component" value="Unassembled WGS sequence"/>
</dbReference>
<dbReference type="RefSeq" id="WP_169296576.1">
    <property type="nucleotide sequence ID" value="NZ_JABBNI010000009.1"/>
</dbReference>
<evidence type="ECO:0000313" key="2">
    <source>
        <dbReference type="EMBL" id="NMM61976.1"/>
    </source>
</evidence>
<sequence>MRLTEELINQGFSLQDVIIDDLGDYINVKRVCYKNYVDEYYGGWIENTQIKMNTGAFNNMMKETCFQKLLLNNLPVGFFAYNELDDKIEGISIQMLEVAQCRGVGSFYLQYITSLSKKANKPIFLKVFKSNPAQKLYKRFGFNKYSETETHYLMRYNPIESE</sequence>
<dbReference type="EMBL" id="JABBNI010000009">
    <property type="protein sequence ID" value="NMM61976.1"/>
    <property type="molecule type" value="Genomic_DNA"/>
</dbReference>
<comment type="caution">
    <text evidence="2">The sequence shown here is derived from an EMBL/GenBank/DDBJ whole genome shotgun (WGS) entry which is preliminary data.</text>
</comment>
<feature type="domain" description="N-acetyltransferase" evidence="1">
    <location>
        <begin position="12"/>
        <end position="159"/>
    </location>
</feature>